<reference evidence="11 12" key="1">
    <citation type="submission" date="2016-03" db="EMBL/GenBank/DDBJ databases">
        <title>How can Kluyveromyces marxianus grow so fast - potential evolutionary course in Saccharomyces Complex revealed by comparative genomics.</title>
        <authorList>
            <person name="Mo W."/>
            <person name="Lu W."/>
            <person name="Yang X."/>
            <person name="Qi J."/>
            <person name="Lv H."/>
        </authorList>
    </citation>
    <scope>NUCLEOTIDE SEQUENCE [LARGE SCALE GENOMIC DNA]</scope>
    <source>
        <strain evidence="11 12">FIM1</strain>
    </source>
</reference>
<gene>
    <name evidence="11" type="primary">PZF1</name>
    <name evidence="11" type="ORF">FIM1_2930</name>
</gene>
<comment type="subcellular location">
    <subcellularLocation>
        <location evidence="1">Nucleus</location>
    </subcellularLocation>
</comment>
<feature type="domain" description="C2H2-type" evidence="10">
    <location>
        <begin position="151"/>
        <end position="181"/>
    </location>
</feature>
<dbReference type="Proteomes" id="UP000422736">
    <property type="component" value="Chromosome 4"/>
</dbReference>
<organism evidence="11 12">
    <name type="scientific">Kluyveromyces marxianus</name>
    <name type="common">Yeast</name>
    <name type="synonym">Candida kefyr</name>
    <dbReference type="NCBI Taxonomy" id="4911"/>
    <lineage>
        <taxon>Eukaryota</taxon>
        <taxon>Fungi</taxon>
        <taxon>Dikarya</taxon>
        <taxon>Ascomycota</taxon>
        <taxon>Saccharomycotina</taxon>
        <taxon>Saccharomycetes</taxon>
        <taxon>Saccharomycetales</taxon>
        <taxon>Saccharomycetaceae</taxon>
        <taxon>Kluyveromyces</taxon>
    </lineage>
</organism>
<keyword evidence="3 8" id="KW-0863">Zinc-finger</keyword>
<dbReference type="Pfam" id="PF12874">
    <property type="entry name" value="zf-met"/>
    <property type="match status" value="1"/>
</dbReference>
<feature type="domain" description="C2H2-type" evidence="10">
    <location>
        <begin position="97"/>
        <end position="124"/>
    </location>
</feature>
<feature type="domain" description="C2H2-type" evidence="10">
    <location>
        <begin position="211"/>
        <end position="236"/>
    </location>
</feature>
<dbReference type="Gene3D" id="3.30.160.60">
    <property type="entry name" value="Classic Zinc Finger"/>
    <property type="match status" value="6"/>
</dbReference>
<proteinExistence type="predicted"/>
<feature type="compositionally biased region" description="Low complexity" evidence="9">
    <location>
        <begin position="34"/>
        <end position="56"/>
    </location>
</feature>
<feature type="region of interest" description="Disordered" evidence="9">
    <location>
        <begin position="405"/>
        <end position="426"/>
    </location>
</feature>
<dbReference type="PROSITE" id="PS00028">
    <property type="entry name" value="ZINC_FINGER_C2H2_1"/>
    <property type="match status" value="8"/>
</dbReference>
<evidence type="ECO:0000256" key="5">
    <source>
        <dbReference type="ARBA" id="ARBA00023015"/>
    </source>
</evidence>
<dbReference type="Pfam" id="PF00096">
    <property type="entry name" value="zf-C2H2"/>
    <property type="match status" value="6"/>
</dbReference>
<evidence type="ECO:0000313" key="12">
    <source>
        <dbReference type="Proteomes" id="UP000422736"/>
    </source>
</evidence>
<accession>A0ABX6EVG5</accession>
<evidence type="ECO:0000256" key="8">
    <source>
        <dbReference type="PROSITE-ProRule" id="PRU00042"/>
    </source>
</evidence>
<evidence type="ECO:0000256" key="9">
    <source>
        <dbReference type="SAM" id="MobiDB-lite"/>
    </source>
</evidence>
<evidence type="ECO:0000256" key="1">
    <source>
        <dbReference type="ARBA" id="ARBA00004123"/>
    </source>
</evidence>
<feature type="region of interest" description="Disordered" evidence="9">
    <location>
        <begin position="33"/>
        <end position="56"/>
    </location>
</feature>
<keyword evidence="12" id="KW-1185">Reference proteome</keyword>
<evidence type="ECO:0000256" key="2">
    <source>
        <dbReference type="ARBA" id="ARBA00022723"/>
    </source>
</evidence>
<feature type="domain" description="C2H2-type" evidence="10">
    <location>
        <begin position="66"/>
        <end position="96"/>
    </location>
</feature>
<keyword evidence="2" id="KW-0479">Metal-binding</keyword>
<feature type="domain" description="C2H2-type" evidence="10">
    <location>
        <begin position="180"/>
        <end position="208"/>
    </location>
</feature>
<evidence type="ECO:0000256" key="6">
    <source>
        <dbReference type="ARBA" id="ARBA00023163"/>
    </source>
</evidence>
<dbReference type="SUPFAM" id="SSF57667">
    <property type="entry name" value="beta-beta-alpha zinc fingers"/>
    <property type="match status" value="4"/>
</dbReference>
<sequence length="426" mass="48138">MSDKSTVGGGGPEELELNKVGCNGALPFARSDSTDSVMSVTSTGSIGSISSTTSTTSTSSQRAKVYFCEYEGCDKSFTRPGLLTEHQMSVHHGVKPHKCDLCDKAFAKKSHLNRHMFSHSEEKPFQCSVCGKGVTTRQQLKRHEIVHTKSFHCPYDGCEESFYKHPQLRSHILSIHENKLTCPHCNKTFQRPYRLKNHIDKHHNPESAGKYQCDFISCTEVFSTWSALQQHIKETHPKLPCPVCKKPCVGKTGLKNHMIIHNDALVTKNWKCTVCSQVSFAKKSQLLQHYADDHKELDPLLLPTPSETVTSLAIDTENVEIAKKPKTIDDYYSSKKRKADELASVESEVKIQKYIESGKSAMSLLLNTIGQRRKCPYTNCNRSFKTKEKFDKHIEKHKIHDLKMKILEDENNKEKETHNTESAEAA</sequence>
<dbReference type="EMBL" id="CP015057">
    <property type="protein sequence ID" value="QGN16226.1"/>
    <property type="molecule type" value="Genomic_DNA"/>
</dbReference>
<dbReference type="InterPro" id="IPR013087">
    <property type="entry name" value="Znf_C2H2_type"/>
</dbReference>
<feature type="domain" description="C2H2-type" evidence="10">
    <location>
        <begin position="125"/>
        <end position="148"/>
    </location>
</feature>
<dbReference type="PROSITE" id="PS50157">
    <property type="entry name" value="ZINC_FINGER_C2H2_2"/>
    <property type="match status" value="6"/>
</dbReference>
<evidence type="ECO:0000313" key="11">
    <source>
        <dbReference type="EMBL" id="QGN16226.1"/>
    </source>
</evidence>
<evidence type="ECO:0000259" key="10">
    <source>
        <dbReference type="PROSITE" id="PS50157"/>
    </source>
</evidence>
<keyword evidence="4" id="KW-0862">Zinc</keyword>
<keyword evidence="5" id="KW-0805">Transcription regulation</keyword>
<name>A0ABX6EVG5_KLUMA</name>
<evidence type="ECO:0000256" key="3">
    <source>
        <dbReference type="ARBA" id="ARBA00022771"/>
    </source>
</evidence>
<evidence type="ECO:0000256" key="7">
    <source>
        <dbReference type="ARBA" id="ARBA00023242"/>
    </source>
</evidence>
<protein>
    <submittedName>
        <fullName evidence="11">Transcription factor IIIA</fullName>
    </submittedName>
</protein>
<dbReference type="Pfam" id="PF13894">
    <property type="entry name" value="zf-C2H2_4"/>
    <property type="match status" value="1"/>
</dbReference>
<dbReference type="SMART" id="SM00355">
    <property type="entry name" value="ZnF_C2H2"/>
    <property type="match status" value="9"/>
</dbReference>
<dbReference type="InterPro" id="IPR036236">
    <property type="entry name" value="Znf_C2H2_sf"/>
</dbReference>
<keyword evidence="6" id="KW-0804">Transcription</keyword>
<evidence type="ECO:0000256" key="4">
    <source>
        <dbReference type="ARBA" id="ARBA00022833"/>
    </source>
</evidence>
<dbReference type="PANTHER" id="PTHR46179:SF13">
    <property type="entry name" value="C2H2-TYPE DOMAIN-CONTAINING PROTEIN"/>
    <property type="match status" value="1"/>
</dbReference>
<dbReference type="InterPro" id="IPR051061">
    <property type="entry name" value="Zinc_finger_trans_reg"/>
</dbReference>
<keyword evidence="7" id="KW-0539">Nucleus</keyword>
<dbReference type="PANTHER" id="PTHR46179">
    <property type="entry name" value="ZINC FINGER PROTEIN"/>
    <property type="match status" value="1"/>
</dbReference>